<dbReference type="RefSeq" id="XP_033359931.1">
    <property type="nucleotide sequence ID" value="XM_033504040.1"/>
</dbReference>
<proteinExistence type="predicted"/>
<organism evidence="1 2">
    <name type="scientific">Bombus vosnesenskii</name>
    <dbReference type="NCBI Taxonomy" id="207650"/>
    <lineage>
        <taxon>Eukaryota</taxon>
        <taxon>Metazoa</taxon>
        <taxon>Ecdysozoa</taxon>
        <taxon>Arthropoda</taxon>
        <taxon>Hexapoda</taxon>
        <taxon>Insecta</taxon>
        <taxon>Pterygota</taxon>
        <taxon>Neoptera</taxon>
        <taxon>Endopterygota</taxon>
        <taxon>Hymenoptera</taxon>
        <taxon>Apocrita</taxon>
        <taxon>Aculeata</taxon>
        <taxon>Apoidea</taxon>
        <taxon>Anthophila</taxon>
        <taxon>Apidae</taxon>
        <taxon>Bombus</taxon>
        <taxon>Pyrobombus</taxon>
    </lineage>
</organism>
<evidence type="ECO:0000313" key="1">
    <source>
        <dbReference type="Proteomes" id="UP000504631"/>
    </source>
</evidence>
<keyword evidence="1" id="KW-1185">Reference proteome</keyword>
<reference evidence="2" key="1">
    <citation type="submission" date="2025-08" db="UniProtKB">
        <authorList>
            <consortium name="RefSeq"/>
        </authorList>
    </citation>
    <scope>IDENTIFICATION</scope>
    <source>
        <tissue evidence="2">Muscle</tissue>
    </source>
</reference>
<evidence type="ECO:0000313" key="2">
    <source>
        <dbReference type="RefSeq" id="XP_033359931.1"/>
    </source>
</evidence>
<dbReference type="AlphaFoldDB" id="A0A6J3L606"/>
<accession>A0A6J3L606</accession>
<dbReference type="Proteomes" id="UP000504631">
    <property type="component" value="Unplaced"/>
</dbReference>
<protein>
    <submittedName>
        <fullName evidence="2">Uncharacterized protein LOC117238831</fullName>
    </submittedName>
</protein>
<dbReference type="GeneID" id="117238831"/>
<name>A0A6J3L606_9HYME</name>
<gene>
    <name evidence="2" type="primary">LOC117238831</name>
</gene>
<sequence length="113" mass="13086">MDSLFDYGTKDSYLVYGELRNSLETAFITFEKETGCSWRGNSHYGSMNSIVTTHLRIASETLLYCVQRITYHRLFRVTVGSNIDLDITIFSEKYVYAYGNYVWLINGAILLRN</sequence>
<dbReference type="KEGG" id="bvk:117238831"/>